<reference evidence="1" key="1">
    <citation type="journal article" date="2014" name="Front. Microbiol.">
        <title>High frequency of phylogenetically diverse reductive dehalogenase-homologous genes in deep subseafloor sedimentary metagenomes.</title>
        <authorList>
            <person name="Kawai M."/>
            <person name="Futagami T."/>
            <person name="Toyoda A."/>
            <person name="Takaki Y."/>
            <person name="Nishi S."/>
            <person name="Hori S."/>
            <person name="Arai W."/>
            <person name="Tsubouchi T."/>
            <person name="Morono Y."/>
            <person name="Uchiyama I."/>
            <person name="Ito T."/>
            <person name="Fujiyama A."/>
            <person name="Inagaki F."/>
            <person name="Takami H."/>
        </authorList>
    </citation>
    <scope>NUCLEOTIDE SEQUENCE</scope>
    <source>
        <strain evidence="1">Expedition CK06-06</strain>
    </source>
</reference>
<name>X1HVF9_9ZZZZ</name>
<protein>
    <submittedName>
        <fullName evidence="1">Uncharacterized protein</fullName>
    </submittedName>
</protein>
<feature type="non-terminal residue" evidence="1">
    <location>
        <position position="1"/>
    </location>
</feature>
<gene>
    <name evidence="1" type="ORF">S03H2_31549</name>
</gene>
<organism evidence="1">
    <name type="scientific">marine sediment metagenome</name>
    <dbReference type="NCBI Taxonomy" id="412755"/>
    <lineage>
        <taxon>unclassified sequences</taxon>
        <taxon>metagenomes</taxon>
        <taxon>ecological metagenomes</taxon>
    </lineage>
</organism>
<comment type="caution">
    <text evidence="1">The sequence shown here is derived from an EMBL/GenBank/DDBJ whole genome shotgun (WGS) entry which is preliminary data.</text>
</comment>
<evidence type="ECO:0000313" key="1">
    <source>
        <dbReference type="EMBL" id="GAH49288.1"/>
    </source>
</evidence>
<accession>X1HVF9</accession>
<dbReference type="AlphaFoldDB" id="X1HVF9"/>
<proteinExistence type="predicted"/>
<dbReference type="EMBL" id="BARU01019135">
    <property type="protein sequence ID" value="GAH49288.1"/>
    <property type="molecule type" value="Genomic_DNA"/>
</dbReference>
<sequence length="157" mass="17269">RAIDARARAAAESIVHYGHDETIDLTGQLANPIGVQLLISFTVPVGLVAGINRLAVVYSNPQAPMTISIGWRLVVNAGRVAHVRNTTTFPLGEDYSYNSFSDLSMPREISTVWIQSGETIGIELTDRWNFGLFILMSGRLAGRLYKPASPRLLMREV</sequence>